<dbReference type="FunFam" id="2.80.10.50:FF:000153">
    <property type="entry name" value="Uncharacterized protein"/>
    <property type="match status" value="1"/>
</dbReference>
<dbReference type="Ensembl" id="ENSJHYT00000023689.1">
    <property type="protein sequence ID" value="ENSJHYP00000019654.1"/>
    <property type="gene ID" value="ENSJHYG00000014930.1"/>
</dbReference>
<name>A0A8C5JGX0_JUNHY</name>
<evidence type="ECO:0000313" key="3">
    <source>
        <dbReference type="Proteomes" id="UP000694408"/>
    </source>
</evidence>
<feature type="domain" description="Ricin B lectin" evidence="1">
    <location>
        <begin position="40"/>
        <end position="133"/>
    </location>
</feature>
<reference evidence="2" key="1">
    <citation type="submission" date="2025-08" db="UniProtKB">
        <authorList>
            <consortium name="Ensembl"/>
        </authorList>
    </citation>
    <scope>IDENTIFICATION</scope>
</reference>
<keyword evidence="3" id="KW-1185">Reference proteome</keyword>
<dbReference type="SUPFAM" id="SSF50370">
    <property type="entry name" value="Ricin B-like lectins"/>
    <property type="match status" value="1"/>
</dbReference>
<evidence type="ECO:0000259" key="1">
    <source>
        <dbReference type="Pfam" id="PF00652"/>
    </source>
</evidence>
<dbReference type="Gene3D" id="2.80.10.50">
    <property type="match status" value="1"/>
</dbReference>
<dbReference type="AlphaFoldDB" id="A0A8C5JGX0"/>
<protein>
    <recommendedName>
        <fullName evidence="1">Ricin B lectin domain-containing protein</fullName>
    </recommendedName>
</protein>
<proteinExistence type="predicted"/>
<dbReference type="InterPro" id="IPR035992">
    <property type="entry name" value="Ricin_B-like_lectins"/>
</dbReference>
<dbReference type="InterPro" id="IPR000772">
    <property type="entry name" value="Ricin_B_lectin"/>
</dbReference>
<evidence type="ECO:0000313" key="2">
    <source>
        <dbReference type="Ensembl" id="ENSJHYP00000019654.1"/>
    </source>
</evidence>
<dbReference type="PROSITE" id="PS50231">
    <property type="entry name" value="RICIN_B_LECTIN"/>
    <property type="match status" value="1"/>
</dbReference>
<accession>A0A8C5JGX0</accession>
<dbReference type="OMA" id="PILHECH"/>
<dbReference type="Pfam" id="PF00652">
    <property type="entry name" value="Ricin_B_lectin"/>
    <property type="match status" value="1"/>
</dbReference>
<organism evidence="2 3">
    <name type="scientific">Junco hyemalis</name>
    <name type="common">Dark-eyed junco</name>
    <dbReference type="NCBI Taxonomy" id="40217"/>
    <lineage>
        <taxon>Eukaryota</taxon>
        <taxon>Metazoa</taxon>
        <taxon>Chordata</taxon>
        <taxon>Craniata</taxon>
        <taxon>Vertebrata</taxon>
        <taxon>Euteleostomi</taxon>
        <taxon>Archelosauria</taxon>
        <taxon>Archosauria</taxon>
        <taxon>Dinosauria</taxon>
        <taxon>Saurischia</taxon>
        <taxon>Theropoda</taxon>
        <taxon>Coelurosauria</taxon>
        <taxon>Aves</taxon>
        <taxon>Neognathae</taxon>
        <taxon>Neoaves</taxon>
        <taxon>Telluraves</taxon>
        <taxon>Australaves</taxon>
        <taxon>Passeriformes</taxon>
        <taxon>Passerellidae</taxon>
        <taxon>Junco</taxon>
    </lineage>
</organism>
<dbReference type="Proteomes" id="UP000694408">
    <property type="component" value="Unplaced"/>
</dbReference>
<reference evidence="2" key="2">
    <citation type="submission" date="2025-09" db="UniProtKB">
        <authorList>
            <consortium name="Ensembl"/>
        </authorList>
    </citation>
    <scope>IDENTIFICATION</scope>
</reference>
<sequence length="144" mass="16330">MLCSSFYQHWQDLPLSSMPQNQCAAGPRAPQQLRTLLSPQLVRYSSEGVLQLGPLGSTAFLPDSKCLVDDGKGRTPTLKKCEDVLRPAQRFWDFTQNGPIISRDTGRCLEVEMSKDANFGLRLVVQRCSGQKWMIRNWIKHGRH</sequence>